<name>A0A2J8IS74_PANTR</name>
<evidence type="ECO:0000259" key="1">
    <source>
        <dbReference type="PROSITE" id="PS51719"/>
    </source>
</evidence>
<proteinExistence type="predicted"/>
<dbReference type="Pfam" id="PF00735">
    <property type="entry name" value="Septin"/>
    <property type="match status" value="1"/>
</dbReference>
<dbReference type="GO" id="GO:0005737">
    <property type="term" value="C:cytoplasm"/>
    <property type="evidence" value="ECO:0007669"/>
    <property type="project" value="UniProtKB-SubCell"/>
</dbReference>
<dbReference type="Proteomes" id="UP000236370">
    <property type="component" value="Unassembled WGS sequence"/>
</dbReference>
<gene>
    <name evidence="2" type="ORF">CK820_G0053682</name>
</gene>
<evidence type="ECO:0000313" key="3">
    <source>
        <dbReference type="Proteomes" id="UP000236370"/>
    </source>
</evidence>
<dbReference type="Gene3D" id="3.40.50.300">
    <property type="entry name" value="P-loop containing nucleotide triphosphate hydrolases"/>
    <property type="match status" value="1"/>
</dbReference>
<feature type="domain" description="Septin-type G" evidence="1">
    <location>
        <begin position="1"/>
        <end position="97"/>
    </location>
</feature>
<feature type="non-terminal residue" evidence="2">
    <location>
        <position position="97"/>
    </location>
</feature>
<organism evidence="2 3">
    <name type="scientific">Pan troglodytes</name>
    <name type="common">Chimpanzee</name>
    <dbReference type="NCBI Taxonomy" id="9598"/>
    <lineage>
        <taxon>Eukaryota</taxon>
        <taxon>Metazoa</taxon>
        <taxon>Chordata</taxon>
        <taxon>Craniata</taxon>
        <taxon>Vertebrata</taxon>
        <taxon>Euteleostomi</taxon>
        <taxon>Mammalia</taxon>
        <taxon>Eutheria</taxon>
        <taxon>Euarchontoglires</taxon>
        <taxon>Primates</taxon>
        <taxon>Haplorrhini</taxon>
        <taxon>Catarrhini</taxon>
        <taxon>Hominidae</taxon>
        <taxon>Pan</taxon>
    </lineage>
</organism>
<evidence type="ECO:0000313" key="2">
    <source>
        <dbReference type="EMBL" id="PNI13378.1"/>
    </source>
</evidence>
<dbReference type="PROSITE" id="PS51719">
    <property type="entry name" value="G_SEPTIN"/>
    <property type="match status" value="1"/>
</dbReference>
<dbReference type="AlphaFoldDB" id="A0A2J8IS74"/>
<dbReference type="EMBL" id="NBAG03000609">
    <property type="protein sequence ID" value="PNI13378.1"/>
    <property type="molecule type" value="Genomic_DNA"/>
</dbReference>
<dbReference type="GO" id="GO:0005525">
    <property type="term" value="F:GTP binding"/>
    <property type="evidence" value="ECO:0007669"/>
    <property type="project" value="InterPro"/>
</dbReference>
<dbReference type="PANTHER" id="PTHR18884">
    <property type="entry name" value="SEPTIN"/>
    <property type="match status" value="1"/>
</dbReference>
<protein>
    <submittedName>
        <fullName evidence="2">SEPT10 isoform 3</fullName>
    </submittedName>
</protein>
<reference evidence="2 3" key="1">
    <citation type="submission" date="2017-12" db="EMBL/GenBank/DDBJ databases">
        <title>High-resolution comparative analysis of great ape genomes.</title>
        <authorList>
            <person name="Pollen A."/>
            <person name="Hastie A."/>
            <person name="Hormozdiari F."/>
            <person name="Dougherty M."/>
            <person name="Liu R."/>
            <person name="Chaisson M."/>
            <person name="Hoppe E."/>
            <person name="Hill C."/>
            <person name="Pang A."/>
            <person name="Hillier L."/>
            <person name="Baker C."/>
            <person name="Armstrong J."/>
            <person name="Shendure J."/>
            <person name="Paten B."/>
            <person name="Wilson R."/>
            <person name="Chao H."/>
            <person name="Schneider V."/>
            <person name="Ventura M."/>
            <person name="Kronenberg Z."/>
            <person name="Murali S."/>
            <person name="Gordon D."/>
            <person name="Cantsilieris S."/>
            <person name="Munson K."/>
            <person name="Nelson B."/>
            <person name="Raja A."/>
            <person name="Underwood J."/>
            <person name="Diekhans M."/>
            <person name="Fiddes I."/>
            <person name="Haussler D."/>
            <person name="Eichler E."/>
        </authorList>
    </citation>
    <scope>NUCLEOTIDE SEQUENCE [LARGE SCALE GENOMIC DNA]</scope>
    <source>
        <strain evidence="2">Yerkes chimp pedigree #C0471</strain>
    </source>
</reference>
<sequence length="97" mass="10518">MASSEVARHLLFQSHMATKTTCMSSQGSDDEQIVNIIPVIAKADTVSKTELQKFKIKLMSELVSNGVQIYQFPTDDDTIAKVNAAMNGQLPFAVVGS</sequence>
<comment type="caution">
    <text evidence="2">The sequence shown here is derived from an EMBL/GenBank/DDBJ whole genome shotgun (WGS) entry which is preliminary data.</text>
</comment>
<dbReference type="InterPro" id="IPR030379">
    <property type="entry name" value="G_SEPTIN_dom"/>
</dbReference>
<dbReference type="InterPro" id="IPR027417">
    <property type="entry name" value="P-loop_NTPase"/>
</dbReference>
<dbReference type="SMR" id="A0A2J8IS74"/>
<accession>A0A2J8IS74</accession>